<organism evidence="8">
    <name type="scientific">freshwater metagenome</name>
    <dbReference type="NCBI Taxonomy" id="449393"/>
    <lineage>
        <taxon>unclassified sequences</taxon>
        <taxon>metagenomes</taxon>
        <taxon>ecological metagenomes</taxon>
    </lineage>
</organism>
<evidence type="ECO:0000256" key="6">
    <source>
        <dbReference type="ARBA" id="ARBA00023125"/>
    </source>
</evidence>
<keyword evidence="3" id="KW-0227">DNA damage</keyword>
<keyword evidence="5" id="KW-0190">Covalent protein-DNA linkage</keyword>
<accession>A0A6J7CTR4</accession>
<evidence type="ECO:0000256" key="2">
    <source>
        <dbReference type="ARBA" id="ARBA00022670"/>
    </source>
</evidence>
<dbReference type="GO" id="GO:0106300">
    <property type="term" value="P:protein-DNA covalent cross-linking repair"/>
    <property type="evidence" value="ECO:0007669"/>
    <property type="project" value="InterPro"/>
</dbReference>
<keyword evidence="4" id="KW-0378">Hydrolase</keyword>
<dbReference type="InterPro" id="IPR003738">
    <property type="entry name" value="SRAP"/>
</dbReference>
<evidence type="ECO:0000256" key="5">
    <source>
        <dbReference type="ARBA" id="ARBA00023124"/>
    </source>
</evidence>
<reference evidence="8" key="1">
    <citation type="submission" date="2020-05" db="EMBL/GenBank/DDBJ databases">
        <authorList>
            <person name="Chiriac C."/>
            <person name="Salcher M."/>
            <person name="Ghai R."/>
            <person name="Kavagutti S V."/>
        </authorList>
    </citation>
    <scope>NUCLEOTIDE SEQUENCE</scope>
</reference>
<dbReference type="GO" id="GO:0003697">
    <property type="term" value="F:single-stranded DNA binding"/>
    <property type="evidence" value="ECO:0007669"/>
    <property type="project" value="InterPro"/>
</dbReference>
<evidence type="ECO:0000313" key="8">
    <source>
        <dbReference type="EMBL" id="CAB4860248.1"/>
    </source>
</evidence>
<protein>
    <submittedName>
        <fullName evidence="8">Unannotated protein</fullName>
    </submittedName>
</protein>
<dbReference type="GO" id="GO:0008233">
    <property type="term" value="F:peptidase activity"/>
    <property type="evidence" value="ECO:0007669"/>
    <property type="project" value="UniProtKB-KW"/>
</dbReference>
<evidence type="ECO:0000256" key="1">
    <source>
        <dbReference type="ARBA" id="ARBA00008136"/>
    </source>
</evidence>
<dbReference type="PANTHER" id="PTHR13604:SF0">
    <property type="entry name" value="ABASIC SITE PROCESSING PROTEIN HMCES"/>
    <property type="match status" value="1"/>
</dbReference>
<keyword evidence="7" id="KW-0456">Lyase</keyword>
<comment type="similarity">
    <text evidence="1">Belongs to the SOS response-associated peptidase family.</text>
</comment>
<name>A0A6J7CTR4_9ZZZZ</name>
<evidence type="ECO:0000256" key="4">
    <source>
        <dbReference type="ARBA" id="ARBA00022801"/>
    </source>
</evidence>
<dbReference type="PANTHER" id="PTHR13604">
    <property type="entry name" value="DC12-RELATED"/>
    <property type="match status" value="1"/>
</dbReference>
<gene>
    <name evidence="8" type="ORF">UFOPK3381_00209</name>
</gene>
<dbReference type="Gene3D" id="3.90.1680.10">
    <property type="entry name" value="SOS response associated peptidase-like"/>
    <property type="match status" value="1"/>
</dbReference>
<dbReference type="SUPFAM" id="SSF143081">
    <property type="entry name" value="BB1717-like"/>
    <property type="match status" value="1"/>
</dbReference>
<dbReference type="Pfam" id="PF02586">
    <property type="entry name" value="SRAP"/>
    <property type="match status" value="1"/>
</dbReference>
<keyword evidence="2" id="KW-0645">Protease</keyword>
<proteinExistence type="inferred from homology"/>
<dbReference type="GO" id="GO:0016829">
    <property type="term" value="F:lyase activity"/>
    <property type="evidence" value="ECO:0007669"/>
    <property type="project" value="UniProtKB-KW"/>
</dbReference>
<dbReference type="InterPro" id="IPR036590">
    <property type="entry name" value="SRAP-like"/>
</dbReference>
<sequence>MCGRIALYTPPATLARFLDAALAAGVNPEGRPSWNVGPQRTLFAVTEYEETRVLDRYRWGLLPSWAKDPAISNKLFNARAETIAEKPSFRSAFAKRPCAIPIDGFYEWDRRDGQGRQPHFFTRRDGAPIVLAGLVEQWRNPADPDGSIVQTCTVITTTPNGDIDGIHNRMPVILTVPTVELWLDTDAPRALRQALLAPAPSGTLEHYGVSSAVGNVRNDGPELVERNEPTTLF</sequence>
<dbReference type="GO" id="GO:0006508">
    <property type="term" value="P:proteolysis"/>
    <property type="evidence" value="ECO:0007669"/>
    <property type="project" value="UniProtKB-KW"/>
</dbReference>
<evidence type="ECO:0000256" key="7">
    <source>
        <dbReference type="ARBA" id="ARBA00023239"/>
    </source>
</evidence>
<dbReference type="EMBL" id="CAFBLN010000004">
    <property type="protein sequence ID" value="CAB4860248.1"/>
    <property type="molecule type" value="Genomic_DNA"/>
</dbReference>
<dbReference type="AlphaFoldDB" id="A0A6J7CTR4"/>
<keyword evidence="6" id="KW-0238">DNA-binding</keyword>
<evidence type="ECO:0000256" key="3">
    <source>
        <dbReference type="ARBA" id="ARBA00022763"/>
    </source>
</evidence>